<dbReference type="HOGENOM" id="CLU_034349_3_1_6"/>
<proteinExistence type="predicted"/>
<dbReference type="Pfam" id="PF01609">
    <property type="entry name" value="DDE_Tnp_1"/>
    <property type="match status" value="1"/>
</dbReference>
<dbReference type="GO" id="GO:0006313">
    <property type="term" value="P:DNA transposition"/>
    <property type="evidence" value="ECO:0007669"/>
    <property type="project" value="InterPro"/>
</dbReference>
<dbReference type="eggNOG" id="COG5421">
    <property type="taxonomic scope" value="Bacteria"/>
</dbReference>
<feature type="domain" description="DUF4277" evidence="2">
    <location>
        <begin position="36"/>
        <end position="140"/>
    </location>
</feature>
<dbReference type="GO" id="GO:0004803">
    <property type="term" value="F:transposase activity"/>
    <property type="evidence" value="ECO:0007669"/>
    <property type="project" value="InterPro"/>
</dbReference>
<sequence length="589" mass="66360">MTVRRPHRRVDLTADPRFNSNAFDAAALFGSQCAVSSQALDTTGLVAGMFDYLGLEELIDTYIGKAGSHVKVNCGAVTKALVMQLLSVPYQTLSGTVEFYKRRPLCALLNQDIMPEDLNRHVLSRYLDEVYELGAEKLFVLCARKAARKLDLKISEAHIDSTSFHYDGSEKDEEECSLRIAAGHSRDHRPDLPQVISLMISDGGSKLPLYQRAVSGNTHDNKSFWETLTQAWPLIIEQFKDLKYLVGDSALYSEENFIKAYENNIKIVTRVPDGTNLAKKCFAQALNAAGAMTDINPEAPDGVKCMWCEDAVVGGQNIRLLLIDNRNLKEQKTAAVQRRAQKEYEKLTQKLKKLSTDPCQCRKDAEKAVEKLLKSCKLCVLSGIGYEEVYKHTSRGRPHKGEPAPTVLACVKVTGKVMINENAVKAAIAQETLYLIATNDTKREWTPAELLGTYKRQSVIERHWRLLKDPTLFLDALYLKTPHRITALLWVMSTALLVYSCLEYRVRRVMASKQLTIPDPEHKKEQNQPTLKRLFKYMENNNLSLNYVALTGRLHVSGLTQPLMQLLAALGIEIAKYYSPLQYEPYLDP</sequence>
<dbReference type="InterPro" id="IPR002559">
    <property type="entry name" value="Transposase_11"/>
</dbReference>
<reference evidence="3 4" key="1">
    <citation type="submission" date="2011-01" db="EMBL/GenBank/DDBJ databases">
        <authorList>
            <person name="Weinstock G."/>
            <person name="Sodergren E."/>
            <person name="Clifton S."/>
            <person name="Fulton L."/>
            <person name="Fulton B."/>
            <person name="Courtney L."/>
            <person name="Fronick C."/>
            <person name="Harrison M."/>
            <person name="Strong C."/>
            <person name="Farmer C."/>
            <person name="Delahaunty K."/>
            <person name="Markovic C."/>
            <person name="Hall O."/>
            <person name="Minx P."/>
            <person name="Tomlinson C."/>
            <person name="Mitreva M."/>
            <person name="Hou S."/>
            <person name="Chen J."/>
            <person name="Wollam A."/>
            <person name="Pepin K.H."/>
            <person name="Johnson M."/>
            <person name="Bhonagiri V."/>
            <person name="Zhang X."/>
            <person name="Suruliraj S."/>
            <person name="Warren W."/>
            <person name="Chinwalla A."/>
            <person name="Mardis E.R."/>
            <person name="Wilson R.K."/>
        </authorList>
    </citation>
    <scope>NUCLEOTIDE SEQUENCE [LARGE SCALE GENOMIC DNA]</scope>
    <source>
        <strain evidence="4">DSM 22608 / JCM 16073 / KCTC 15190 / YIT 12066</strain>
    </source>
</reference>
<dbReference type="GO" id="GO:0003677">
    <property type="term" value="F:DNA binding"/>
    <property type="evidence" value="ECO:0007669"/>
    <property type="project" value="InterPro"/>
</dbReference>
<dbReference type="EMBL" id="AEVO01000058">
    <property type="protein sequence ID" value="EFY06989.1"/>
    <property type="molecule type" value="Genomic_DNA"/>
</dbReference>
<dbReference type="Proteomes" id="UP000018458">
    <property type="component" value="Unassembled WGS sequence"/>
</dbReference>
<evidence type="ECO:0000259" key="1">
    <source>
        <dbReference type="Pfam" id="PF01609"/>
    </source>
</evidence>
<dbReference type="PANTHER" id="PTHR34614">
    <property type="match status" value="1"/>
</dbReference>
<dbReference type="NCBIfam" id="NF033559">
    <property type="entry name" value="transpos_IS1634"/>
    <property type="match status" value="1"/>
</dbReference>
<comment type="caution">
    <text evidence="3">The sequence shown here is derived from an EMBL/GenBank/DDBJ whole genome shotgun (WGS) entry which is preliminary data.</text>
</comment>
<protein>
    <submittedName>
        <fullName evidence="3">Transposase, IS4 family</fullName>
    </submittedName>
</protein>
<dbReference type="Pfam" id="PF14104">
    <property type="entry name" value="DUF4277"/>
    <property type="match status" value="1"/>
</dbReference>
<organism evidence="3 4">
    <name type="scientific">Succinatimonas hippei (strain DSM 22608 / JCM 16073 / KCTC 15190 / YIT 12066)</name>
    <dbReference type="NCBI Taxonomy" id="762983"/>
    <lineage>
        <taxon>Bacteria</taxon>
        <taxon>Pseudomonadati</taxon>
        <taxon>Pseudomonadota</taxon>
        <taxon>Gammaproteobacteria</taxon>
        <taxon>Aeromonadales</taxon>
        <taxon>Succinivibrionaceae</taxon>
        <taxon>Succinatimonas</taxon>
    </lineage>
</organism>
<dbReference type="InterPro" id="IPR012337">
    <property type="entry name" value="RNaseH-like_sf"/>
</dbReference>
<keyword evidence="4" id="KW-1185">Reference proteome</keyword>
<dbReference type="OrthoDB" id="5654337at2"/>
<evidence type="ECO:0000259" key="2">
    <source>
        <dbReference type="Pfam" id="PF14104"/>
    </source>
</evidence>
<dbReference type="SUPFAM" id="SSF53098">
    <property type="entry name" value="Ribonuclease H-like"/>
    <property type="match status" value="1"/>
</dbReference>
<dbReference type="PANTHER" id="PTHR34614:SF2">
    <property type="entry name" value="TRANSPOSASE IS4-LIKE DOMAIN-CONTAINING PROTEIN"/>
    <property type="match status" value="1"/>
</dbReference>
<name>E8LKG5_SUCHY</name>
<dbReference type="InterPro" id="IPR025457">
    <property type="entry name" value="DUF4277"/>
</dbReference>
<evidence type="ECO:0000313" key="3">
    <source>
        <dbReference type="EMBL" id="EFY06989.1"/>
    </source>
</evidence>
<dbReference type="RefSeq" id="WP_009143403.1">
    <property type="nucleotide sequence ID" value="NZ_GL830994.1"/>
</dbReference>
<gene>
    <name evidence="3" type="ORF">HMPREF9444_01204</name>
</gene>
<feature type="non-terminal residue" evidence="3">
    <location>
        <position position="589"/>
    </location>
</feature>
<accession>E8LKG5</accession>
<feature type="domain" description="Transposase IS4-like" evidence="1">
    <location>
        <begin position="159"/>
        <end position="497"/>
    </location>
</feature>
<evidence type="ECO:0000313" key="4">
    <source>
        <dbReference type="Proteomes" id="UP000018458"/>
    </source>
</evidence>
<dbReference type="AlphaFoldDB" id="E8LKG5"/>
<dbReference type="InterPro" id="IPR047654">
    <property type="entry name" value="IS1634_transpos"/>
</dbReference>